<dbReference type="Gene3D" id="3.40.50.12780">
    <property type="entry name" value="N-terminal domain of ligase-like"/>
    <property type="match status" value="1"/>
</dbReference>
<evidence type="ECO:0000313" key="8">
    <source>
        <dbReference type="Proteomes" id="UP001295740"/>
    </source>
</evidence>
<evidence type="ECO:0000256" key="1">
    <source>
        <dbReference type="ARBA" id="ARBA00022450"/>
    </source>
</evidence>
<dbReference type="Gene3D" id="3.30.300.30">
    <property type="match status" value="1"/>
</dbReference>
<proteinExistence type="inferred from homology"/>
<dbReference type="SUPFAM" id="SSF56801">
    <property type="entry name" value="Acetyl-CoA synthetase-like"/>
    <property type="match status" value="1"/>
</dbReference>
<dbReference type="SUPFAM" id="SSF52777">
    <property type="entry name" value="CoA-dependent acyltransferases"/>
    <property type="match status" value="4"/>
</dbReference>
<dbReference type="PROSITE" id="PS00012">
    <property type="entry name" value="PHOSPHOPANTETHEINE"/>
    <property type="match status" value="1"/>
</dbReference>
<dbReference type="Proteomes" id="UP001295740">
    <property type="component" value="Unassembled WGS sequence"/>
</dbReference>
<gene>
    <name evidence="7" type="ORF">KHLLAP_LOCUS4905</name>
</gene>
<evidence type="ECO:0000256" key="3">
    <source>
        <dbReference type="ARBA" id="ARBA00022598"/>
    </source>
</evidence>
<sequence>MASFVREVVLEQLCCVLRITPTQINHHGNFPSHGGNSISAVALASRCKREGIDLSVISILQSQSIHELVSSGTVTKDSRNCLQGTPTSVRLHFQDSQDRHVQAQDSSCGTQMSQSSSDRFPGPAAENGASNGALVLSSGRLSFAGSPPSELQLSLLHGTIKKPGVNVIRHSEIYRTEHISAIKAAWQKLFAIEAILRTSFSADLQIQSKSYMDWTETATENETDFNGWVNTPVNTLVLGSKWEVVHLTSKDKMKHPPRSAVIWTIHHALIDGYSAQLLLQKLRETAAGKAPSNGTEYISILKDLDMLRNTKKNAGDAFWTAVGSLYGRCALVLQLPQPRGHCNEAGVEEHHIRTTLSRHALEAISKHCGVTSATIYYAAWTLVMTVVTDCDDIAFGTALLGRNLPLPGIEDAIGPFFNTLPFAISARGDMTLRTLLTETFHRVTDIEEYQWFIPNNEHLRNFRCALMMQFDLSMATRKEAIHPIEPPVTKQTSDIPLAVLVGPETICFQYNKAEFNTTDIEGLGVMFDRALQSFLRLEMTVTAWQTSLITAETHEVLRRYGNCTSSSTSPLSITADLITLFEKAVVESPDGIALEAGGTQLTYSMLDEQVDNVAQTLRTTVKHQEIVCVDADRTVNWIIAILAVLKVGAIYCPLDSELPNAARVAIFNKTSSRAFLCSSRTTQLQAPPGCEHSLVIEELLDGNLGRKPAVQQSVFRDRPDPSATAYLCFTSGSSGTPKGVICSHEGLVAFQRDLEVRLFALPGIRISQIMSPAFDGSIHEIFSALCYGATLVLPSGDNVLGPLSRAHSAILTPSIAQVLQPEDYPDLRHVYLVGEPVKQSVNDRWASAKLLYNMYGPTEGTCGATIKRLLPTKPVTIGRPNPSTRVYILNSRGGHMPPGAIGDIHVAGVQVARGYLDLPVITTQCFLPDPFCSLGNQHMYKTGDRGYWTPNGEIVCLGRVDRQIKLRGFRLDLDDLEIRLGNAIPGLRSVVVVRRQDILLAFIQPSTLDPGEVRVIIAKTLPSYAQPRHIFMVDHFPTTSAGKLDYKKMASDNFSAPPGSSQLRTPLEVRIAELWRQVLRLNRSDQIGSKSNFFELGGNSVLQMTLLARLSSIQQARIPLKIIIESQTLGDLAGRVEDLVSEMELPRPATNVTLNGRTTSFLEQDWWMRYQFGHPNHSHLTISAFNVSFVTALSPGMVDTSAMGQAWDMAMSRYPLFRSRYVRGASLSDMVQRHYAEGHPRAQHVQEIDVRAEVNRPFDLACEPPVRILLSASALVVVMSHIVGDLTTFKILLQDVKSSYKGDTMAPVKRLYEDSFAWEEDAPPAHLDFWSVYLDKAEFQRQSEPMAKERKGFGGTSKVYQLYNRLTARMLRFSAKQENLSLQQLANAAVGLVLEADQDETDIVIGNPFMNRSNDLEMETVGLFLQPFPVRVRYVPPMDDNDAKPYLDAVQQSVKAALIHVVPWHSLLEHLEITPRYPKHPLFDVMVTFHHSETMPTLDVPGTTPCYTWSEGSKFSLMAEFTTLERGVIILRVEYDNQQYTGEEIDHFVTGVSNTLWKLLSNISSTTIKDSLRSGALDHTLATAKADVFGKPVKEISKSCA</sequence>
<dbReference type="InterPro" id="IPR009081">
    <property type="entry name" value="PP-bd_ACP"/>
</dbReference>
<keyword evidence="3" id="KW-0436">Ligase</keyword>
<keyword evidence="1" id="KW-0596">Phosphopantetheine</keyword>
<protein>
    <submittedName>
        <fullName evidence="7">Uu.00g118310.m01.CDS01</fullName>
    </submittedName>
</protein>
<keyword evidence="8" id="KW-1185">Reference proteome</keyword>
<dbReference type="InterPro" id="IPR020845">
    <property type="entry name" value="AMP-binding_CS"/>
</dbReference>
<dbReference type="InterPro" id="IPR045851">
    <property type="entry name" value="AMP-bd_C_sf"/>
</dbReference>
<dbReference type="Pfam" id="PF00668">
    <property type="entry name" value="Condensation"/>
    <property type="match status" value="2"/>
</dbReference>
<dbReference type="EMBL" id="CAUWAG010000006">
    <property type="protein sequence ID" value="CAJ2504437.1"/>
    <property type="molecule type" value="Genomic_DNA"/>
</dbReference>
<reference evidence="7" key="1">
    <citation type="submission" date="2023-10" db="EMBL/GenBank/DDBJ databases">
        <authorList>
            <person name="Hackl T."/>
        </authorList>
    </citation>
    <scope>NUCLEOTIDE SEQUENCE</scope>
</reference>
<dbReference type="InterPro" id="IPR000873">
    <property type="entry name" value="AMP-dep_synth/lig_dom"/>
</dbReference>
<evidence type="ECO:0000256" key="5">
    <source>
        <dbReference type="SAM" id="MobiDB-lite"/>
    </source>
</evidence>
<dbReference type="GO" id="GO:0016874">
    <property type="term" value="F:ligase activity"/>
    <property type="evidence" value="ECO:0007669"/>
    <property type="project" value="UniProtKB-KW"/>
</dbReference>
<dbReference type="PANTHER" id="PTHR45527">
    <property type="entry name" value="NONRIBOSOMAL PEPTIDE SYNTHETASE"/>
    <property type="match status" value="1"/>
</dbReference>
<evidence type="ECO:0000256" key="4">
    <source>
        <dbReference type="ARBA" id="ARBA00029454"/>
    </source>
</evidence>
<name>A0AAI8VGF5_9PEZI</name>
<dbReference type="PANTHER" id="PTHR45527:SF11">
    <property type="entry name" value="NONRIBOSOMAL PEPTIDE SYNTHETASE 5"/>
    <property type="match status" value="1"/>
</dbReference>
<dbReference type="Pfam" id="PF00501">
    <property type="entry name" value="AMP-binding"/>
    <property type="match status" value="1"/>
</dbReference>
<dbReference type="Gene3D" id="1.10.1200.10">
    <property type="entry name" value="ACP-like"/>
    <property type="match status" value="2"/>
</dbReference>
<dbReference type="GO" id="GO:0043041">
    <property type="term" value="P:amino acid activation for nonribosomal peptide biosynthetic process"/>
    <property type="evidence" value="ECO:0007669"/>
    <property type="project" value="TreeGrafter"/>
</dbReference>
<dbReference type="GO" id="GO:0044550">
    <property type="term" value="P:secondary metabolite biosynthetic process"/>
    <property type="evidence" value="ECO:0007669"/>
    <property type="project" value="TreeGrafter"/>
</dbReference>
<dbReference type="SUPFAM" id="SSF47336">
    <property type="entry name" value="ACP-like"/>
    <property type="match status" value="2"/>
</dbReference>
<dbReference type="CDD" id="cd19537">
    <property type="entry name" value="C_NRPS-like"/>
    <property type="match status" value="1"/>
</dbReference>
<dbReference type="InterPro" id="IPR023213">
    <property type="entry name" value="CAT-like_dom_sf"/>
</dbReference>
<dbReference type="GO" id="GO:0031177">
    <property type="term" value="F:phosphopantetheine binding"/>
    <property type="evidence" value="ECO:0007669"/>
    <property type="project" value="TreeGrafter"/>
</dbReference>
<dbReference type="InterPro" id="IPR006162">
    <property type="entry name" value="Ppantetheine_attach_site"/>
</dbReference>
<dbReference type="GO" id="GO:0005737">
    <property type="term" value="C:cytoplasm"/>
    <property type="evidence" value="ECO:0007669"/>
    <property type="project" value="TreeGrafter"/>
</dbReference>
<dbReference type="PROSITE" id="PS50075">
    <property type="entry name" value="CARRIER"/>
    <property type="match status" value="1"/>
</dbReference>
<evidence type="ECO:0000256" key="2">
    <source>
        <dbReference type="ARBA" id="ARBA00022553"/>
    </source>
</evidence>
<organism evidence="7 8">
    <name type="scientific">Anthostomella pinea</name>
    <dbReference type="NCBI Taxonomy" id="933095"/>
    <lineage>
        <taxon>Eukaryota</taxon>
        <taxon>Fungi</taxon>
        <taxon>Dikarya</taxon>
        <taxon>Ascomycota</taxon>
        <taxon>Pezizomycotina</taxon>
        <taxon>Sordariomycetes</taxon>
        <taxon>Xylariomycetidae</taxon>
        <taxon>Xylariales</taxon>
        <taxon>Xylariaceae</taxon>
        <taxon>Anthostomella</taxon>
    </lineage>
</organism>
<dbReference type="PROSITE" id="PS00455">
    <property type="entry name" value="AMP_BINDING"/>
    <property type="match status" value="1"/>
</dbReference>
<dbReference type="InterPro" id="IPR042099">
    <property type="entry name" value="ANL_N_sf"/>
</dbReference>
<comment type="caution">
    <text evidence="7">The sequence shown here is derived from an EMBL/GenBank/DDBJ whole genome shotgun (WGS) entry which is preliminary data.</text>
</comment>
<dbReference type="Gene3D" id="3.30.559.10">
    <property type="entry name" value="Chloramphenicol acetyltransferase-like domain"/>
    <property type="match status" value="2"/>
</dbReference>
<feature type="compositionally biased region" description="Low complexity" evidence="5">
    <location>
        <begin position="106"/>
        <end position="117"/>
    </location>
</feature>
<feature type="region of interest" description="Disordered" evidence="5">
    <location>
        <begin position="100"/>
        <end position="127"/>
    </location>
</feature>
<evidence type="ECO:0000259" key="6">
    <source>
        <dbReference type="PROSITE" id="PS50075"/>
    </source>
</evidence>
<dbReference type="Pfam" id="PF00550">
    <property type="entry name" value="PP-binding"/>
    <property type="match status" value="2"/>
</dbReference>
<dbReference type="Gene3D" id="3.30.559.30">
    <property type="entry name" value="Nonribosomal peptide synthetase, condensation domain"/>
    <property type="match status" value="2"/>
</dbReference>
<feature type="domain" description="Carrier" evidence="6">
    <location>
        <begin position="1065"/>
        <end position="1140"/>
    </location>
</feature>
<comment type="similarity">
    <text evidence="4">Belongs to the NRP synthetase family.</text>
</comment>
<dbReference type="InterPro" id="IPR036736">
    <property type="entry name" value="ACP-like_sf"/>
</dbReference>
<accession>A0AAI8VGF5</accession>
<keyword evidence="2" id="KW-0597">Phosphoprotein</keyword>
<evidence type="ECO:0000313" key="7">
    <source>
        <dbReference type="EMBL" id="CAJ2504437.1"/>
    </source>
</evidence>
<dbReference type="InterPro" id="IPR001242">
    <property type="entry name" value="Condensation_dom"/>
</dbReference>